<dbReference type="AlphaFoldDB" id="A0A8D5G9S2"/>
<evidence type="ECO:0000256" key="5">
    <source>
        <dbReference type="ARBA" id="ARBA00022989"/>
    </source>
</evidence>
<evidence type="ECO:0008006" key="10">
    <source>
        <dbReference type="Google" id="ProtNLM"/>
    </source>
</evidence>
<dbReference type="GO" id="GO:0005886">
    <property type="term" value="C:plasma membrane"/>
    <property type="evidence" value="ECO:0007669"/>
    <property type="project" value="UniProtKB-SubCell"/>
</dbReference>
<keyword evidence="6 7" id="KW-0472">Membrane</keyword>
<reference evidence="8" key="1">
    <citation type="journal article" date="2021" name="Arch. Microbiol.">
        <title>Methyloradius palustris gen. nov., sp. nov., a methanol-oxidizing bacterium isolated from snow.</title>
        <authorList>
            <person name="Miyadera T."/>
            <person name="Kojima H."/>
            <person name="Fukui M."/>
        </authorList>
    </citation>
    <scope>NUCLEOTIDE SEQUENCE</scope>
    <source>
        <strain evidence="8">Zm11</strain>
    </source>
</reference>
<evidence type="ECO:0000256" key="3">
    <source>
        <dbReference type="ARBA" id="ARBA00022475"/>
    </source>
</evidence>
<proteinExistence type="inferred from homology"/>
<feature type="transmembrane region" description="Helical" evidence="7">
    <location>
        <begin position="79"/>
        <end position="101"/>
    </location>
</feature>
<evidence type="ECO:0000313" key="8">
    <source>
        <dbReference type="EMBL" id="BCM24241.1"/>
    </source>
</evidence>
<gene>
    <name evidence="8" type="ORF">ZMTM_05000</name>
</gene>
<protein>
    <recommendedName>
        <fullName evidence="10">Polysaccharide biosynthesis protein C-terminal domain-containing protein</fullName>
    </recommendedName>
</protein>
<feature type="transmembrane region" description="Helical" evidence="7">
    <location>
        <begin position="113"/>
        <end position="133"/>
    </location>
</feature>
<feature type="transmembrane region" description="Helical" evidence="7">
    <location>
        <begin position="20"/>
        <end position="43"/>
    </location>
</feature>
<dbReference type="PANTHER" id="PTHR30250:SF10">
    <property type="entry name" value="LIPOPOLYSACCHARIDE BIOSYNTHESIS PROTEIN WZXC"/>
    <property type="match status" value="1"/>
</dbReference>
<evidence type="ECO:0000256" key="4">
    <source>
        <dbReference type="ARBA" id="ARBA00022692"/>
    </source>
</evidence>
<evidence type="ECO:0000313" key="9">
    <source>
        <dbReference type="Proteomes" id="UP000826722"/>
    </source>
</evidence>
<feature type="transmembrane region" description="Helical" evidence="7">
    <location>
        <begin position="55"/>
        <end position="73"/>
    </location>
</feature>
<dbReference type="Proteomes" id="UP000826722">
    <property type="component" value="Chromosome"/>
</dbReference>
<keyword evidence="5 7" id="KW-1133">Transmembrane helix</keyword>
<evidence type="ECO:0000256" key="2">
    <source>
        <dbReference type="ARBA" id="ARBA00007430"/>
    </source>
</evidence>
<accession>A0A8D5G9S2</accession>
<feature type="transmembrane region" description="Helical" evidence="7">
    <location>
        <begin position="145"/>
        <end position="166"/>
    </location>
</feature>
<dbReference type="KEGG" id="mpau:ZMTM_05000"/>
<keyword evidence="4 7" id="KW-0812">Transmembrane</keyword>
<name>A0A8D5G9S2_9PROT</name>
<evidence type="ECO:0000256" key="7">
    <source>
        <dbReference type="SAM" id="Phobius"/>
    </source>
</evidence>
<keyword evidence="9" id="KW-1185">Reference proteome</keyword>
<dbReference type="PANTHER" id="PTHR30250">
    <property type="entry name" value="PST FAMILY PREDICTED COLANIC ACID TRANSPORTER"/>
    <property type="match status" value="1"/>
</dbReference>
<keyword evidence="3" id="KW-1003">Cell membrane</keyword>
<evidence type="ECO:0000256" key="1">
    <source>
        <dbReference type="ARBA" id="ARBA00004651"/>
    </source>
</evidence>
<dbReference type="InterPro" id="IPR050833">
    <property type="entry name" value="Poly_Biosynth_Transport"/>
</dbReference>
<comment type="similarity">
    <text evidence="2">Belongs to the polysaccharide synthase family.</text>
</comment>
<dbReference type="EMBL" id="AP024110">
    <property type="protein sequence ID" value="BCM24241.1"/>
    <property type="molecule type" value="Genomic_DNA"/>
</dbReference>
<comment type="subcellular location">
    <subcellularLocation>
        <location evidence="1">Cell membrane</location>
        <topology evidence="1">Multi-pass membrane protein</topology>
    </subcellularLocation>
</comment>
<sequence length="176" mass="19290">MTGLFIMRYEFIDFSLGSRWTLVATLLGILAPVGFMQAIGGATGPVFMAQGKTSLLLKFGIFSTVIYVLAFILGSSWGVVGVAIGYLIACVFVTIPTIYLAQKSLGLAYLATYKSIFPSVLWALLAAAFVSLIKEYFLLSKVMFIDLTLQTLIGGSVYLIAMFYLAKPYFINIMKR</sequence>
<organism evidence="8 9">
    <name type="scientific">Methyloradius palustris</name>
    <dbReference type="NCBI Taxonomy" id="2778876"/>
    <lineage>
        <taxon>Bacteria</taxon>
        <taxon>Pseudomonadati</taxon>
        <taxon>Pseudomonadota</taxon>
        <taxon>Betaproteobacteria</taxon>
        <taxon>Nitrosomonadales</taxon>
        <taxon>Methylophilaceae</taxon>
        <taxon>Methyloradius</taxon>
    </lineage>
</organism>
<evidence type="ECO:0000256" key="6">
    <source>
        <dbReference type="ARBA" id="ARBA00023136"/>
    </source>
</evidence>